<protein>
    <submittedName>
        <fullName evidence="1">Uncharacterized protein</fullName>
    </submittedName>
</protein>
<dbReference type="Proteomes" id="UP001341840">
    <property type="component" value="Unassembled WGS sequence"/>
</dbReference>
<name>A0ABU6SQN5_9FABA</name>
<evidence type="ECO:0000313" key="1">
    <source>
        <dbReference type="EMBL" id="MED6138565.1"/>
    </source>
</evidence>
<comment type="caution">
    <text evidence="1">The sequence shown here is derived from an EMBL/GenBank/DDBJ whole genome shotgun (WGS) entry which is preliminary data.</text>
</comment>
<sequence length="153" mass="17425">MRERDSVGKGSLEQRRSDGIHLGEGIGHERASSITFPQLQGYGLDAWIGVIGTRKGRIASVRIACDILKDIQARSWLEFGKFWKIVVVTKCLQESGFCVMRIDFSHWGVDSDDLELMILMNSAVVNRLCSSWNRFTIVQEAKNWIRADTNQFF</sequence>
<gene>
    <name evidence="1" type="ORF">PIB30_075377</name>
</gene>
<accession>A0ABU6SQN5</accession>
<reference evidence="1 2" key="1">
    <citation type="journal article" date="2023" name="Plants (Basel)">
        <title>Bridging the Gap: Combining Genomics and Transcriptomics Approaches to Understand Stylosanthes scabra, an Orphan Legume from the Brazilian Caatinga.</title>
        <authorList>
            <person name="Ferreira-Neto J.R.C."/>
            <person name="da Silva M.D."/>
            <person name="Binneck E."/>
            <person name="de Melo N.F."/>
            <person name="da Silva R.H."/>
            <person name="de Melo A.L.T.M."/>
            <person name="Pandolfi V."/>
            <person name="Bustamante F.O."/>
            <person name="Brasileiro-Vidal A.C."/>
            <person name="Benko-Iseppon A.M."/>
        </authorList>
    </citation>
    <scope>NUCLEOTIDE SEQUENCE [LARGE SCALE GENOMIC DNA]</scope>
    <source>
        <tissue evidence="1">Leaves</tissue>
    </source>
</reference>
<organism evidence="1 2">
    <name type="scientific">Stylosanthes scabra</name>
    <dbReference type="NCBI Taxonomy" id="79078"/>
    <lineage>
        <taxon>Eukaryota</taxon>
        <taxon>Viridiplantae</taxon>
        <taxon>Streptophyta</taxon>
        <taxon>Embryophyta</taxon>
        <taxon>Tracheophyta</taxon>
        <taxon>Spermatophyta</taxon>
        <taxon>Magnoliopsida</taxon>
        <taxon>eudicotyledons</taxon>
        <taxon>Gunneridae</taxon>
        <taxon>Pentapetalae</taxon>
        <taxon>rosids</taxon>
        <taxon>fabids</taxon>
        <taxon>Fabales</taxon>
        <taxon>Fabaceae</taxon>
        <taxon>Papilionoideae</taxon>
        <taxon>50 kb inversion clade</taxon>
        <taxon>dalbergioids sensu lato</taxon>
        <taxon>Dalbergieae</taxon>
        <taxon>Pterocarpus clade</taxon>
        <taxon>Stylosanthes</taxon>
    </lineage>
</organism>
<dbReference type="EMBL" id="JASCZI010061374">
    <property type="protein sequence ID" value="MED6138565.1"/>
    <property type="molecule type" value="Genomic_DNA"/>
</dbReference>
<evidence type="ECO:0000313" key="2">
    <source>
        <dbReference type="Proteomes" id="UP001341840"/>
    </source>
</evidence>
<keyword evidence="2" id="KW-1185">Reference proteome</keyword>
<proteinExistence type="predicted"/>